<evidence type="ECO:0000256" key="7">
    <source>
        <dbReference type="SAM" id="Coils"/>
    </source>
</evidence>
<feature type="compositionally biased region" description="Low complexity" evidence="8">
    <location>
        <begin position="1409"/>
        <end position="1418"/>
    </location>
</feature>
<dbReference type="PROSITE" id="PS51293">
    <property type="entry name" value="SANT"/>
    <property type="match status" value="1"/>
</dbReference>
<feature type="region of interest" description="Disordered" evidence="8">
    <location>
        <begin position="1310"/>
        <end position="1418"/>
    </location>
</feature>
<keyword evidence="7" id="KW-0175">Coiled coil</keyword>
<keyword evidence="3" id="KW-0805">Transcription regulation</keyword>
<dbReference type="InterPro" id="IPR036388">
    <property type="entry name" value="WH-like_DNA-bd_sf"/>
</dbReference>
<feature type="domain" description="Myb-like" evidence="9">
    <location>
        <begin position="726"/>
        <end position="764"/>
    </location>
</feature>
<dbReference type="InterPro" id="IPR049898">
    <property type="entry name" value="MARR_BRCT_CHROMO"/>
</dbReference>
<dbReference type="Gene3D" id="1.10.10.60">
    <property type="entry name" value="Homeodomain-like"/>
    <property type="match status" value="1"/>
</dbReference>
<protein>
    <recommendedName>
        <fullName evidence="14">SWIRM domain protein</fullName>
    </recommendedName>
</protein>
<accession>A0A085NGD7</accession>
<evidence type="ECO:0000256" key="1">
    <source>
        <dbReference type="ARBA" id="ARBA00004123"/>
    </source>
</evidence>
<dbReference type="InterPro" id="IPR007526">
    <property type="entry name" value="SWIRM"/>
</dbReference>
<dbReference type="InterPro" id="IPR009057">
    <property type="entry name" value="Homeodomain-like_sf"/>
</dbReference>
<feature type="compositionally biased region" description="Polar residues" evidence="8">
    <location>
        <begin position="878"/>
        <end position="898"/>
    </location>
</feature>
<evidence type="ECO:0000259" key="12">
    <source>
        <dbReference type="PROSITE" id="PS52032"/>
    </source>
</evidence>
<dbReference type="FunFam" id="1.10.10.60:FF:000014">
    <property type="entry name" value="SWI/SNF complex subunit SMARCC2 isoform C"/>
    <property type="match status" value="1"/>
</dbReference>
<dbReference type="FunFam" id="1.10.10.10:FF:000020">
    <property type="entry name" value="SWI/SNF complex subunit SMARCC2 isoform c"/>
    <property type="match status" value="1"/>
</dbReference>
<dbReference type="GO" id="GO:0016514">
    <property type="term" value="C:SWI/SNF complex"/>
    <property type="evidence" value="ECO:0007669"/>
    <property type="project" value="UniProtKB-ARBA"/>
</dbReference>
<comment type="similarity">
    <text evidence="6">Belongs to the SMARCC family.</text>
</comment>
<feature type="region of interest" description="Disordered" evidence="8">
    <location>
        <begin position="1237"/>
        <end position="1260"/>
    </location>
</feature>
<dbReference type="PANTHER" id="PTHR15381">
    <property type="entry name" value="CHONDROITIN SULFATE PROTEOGLYCAN 5 -RELATED"/>
    <property type="match status" value="1"/>
</dbReference>
<proteinExistence type="inferred from homology"/>
<feature type="region of interest" description="Disordered" evidence="8">
    <location>
        <begin position="1181"/>
        <end position="1223"/>
    </location>
</feature>
<feature type="compositionally biased region" description="Basic and acidic residues" evidence="8">
    <location>
        <begin position="316"/>
        <end position="325"/>
    </location>
</feature>
<evidence type="ECO:0000259" key="11">
    <source>
        <dbReference type="PROSITE" id="PS51293"/>
    </source>
</evidence>
<evidence type="ECO:0000259" key="10">
    <source>
        <dbReference type="PROSITE" id="PS50934"/>
    </source>
</evidence>
<dbReference type="PROSITE" id="PS52032">
    <property type="entry name" value="MARR_BRCT_CHROMO"/>
    <property type="match status" value="1"/>
</dbReference>
<organism evidence="13">
    <name type="scientific">Trichuris suis</name>
    <name type="common">pig whipworm</name>
    <dbReference type="NCBI Taxonomy" id="68888"/>
    <lineage>
        <taxon>Eukaryota</taxon>
        <taxon>Metazoa</taxon>
        <taxon>Ecdysozoa</taxon>
        <taxon>Nematoda</taxon>
        <taxon>Enoplea</taxon>
        <taxon>Dorylaimia</taxon>
        <taxon>Trichinellida</taxon>
        <taxon>Trichuridae</taxon>
        <taxon>Trichuris</taxon>
    </lineage>
</organism>
<feature type="compositionally biased region" description="Polar residues" evidence="8">
    <location>
        <begin position="1340"/>
        <end position="1354"/>
    </location>
</feature>
<evidence type="ECO:0000256" key="8">
    <source>
        <dbReference type="SAM" id="MobiDB-lite"/>
    </source>
</evidence>
<dbReference type="GO" id="GO:0048858">
    <property type="term" value="P:cell projection morphogenesis"/>
    <property type="evidence" value="ECO:0007669"/>
    <property type="project" value="TreeGrafter"/>
</dbReference>
<feature type="region of interest" description="Disordered" evidence="8">
    <location>
        <begin position="287"/>
        <end position="335"/>
    </location>
</feature>
<dbReference type="CDD" id="cd00167">
    <property type="entry name" value="SANT"/>
    <property type="match status" value="1"/>
</dbReference>
<gene>
    <name evidence="13" type="ORF">M514_09377</name>
</gene>
<dbReference type="Pfam" id="PF16496">
    <property type="entry name" value="SWIRM-assoc_2"/>
    <property type="match status" value="1"/>
</dbReference>
<feature type="region of interest" description="Disordered" evidence="8">
    <location>
        <begin position="1075"/>
        <end position="1166"/>
    </location>
</feature>
<dbReference type="GO" id="GO:0006325">
    <property type="term" value="P:chromatin organization"/>
    <property type="evidence" value="ECO:0007669"/>
    <property type="project" value="UniProtKB-KW"/>
</dbReference>
<dbReference type="InterPro" id="IPR032448">
    <property type="entry name" value="SWIRM-assoc"/>
</dbReference>
<evidence type="ECO:0000256" key="5">
    <source>
        <dbReference type="ARBA" id="ARBA00023242"/>
    </source>
</evidence>
<feature type="compositionally biased region" description="Polar residues" evidence="8">
    <location>
        <begin position="1237"/>
        <end position="1259"/>
    </location>
</feature>
<feature type="domain" description="SWIRM" evidence="10">
    <location>
        <begin position="545"/>
        <end position="642"/>
    </location>
</feature>
<evidence type="ECO:0000256" key="2">
    <source>
        <dbReference type="ARBA" id="ARBA00022853"/>
    </source>
</evidence>
<dbReference type="PROSITE" id="PS50090">
    <property type="entry name" value="MYB_LIKE"/>
    <property type="match status" value="1"/>
</dbReference>
<dbReference type="InterPro" id="IPR032450">
    <property type="entry name" value="SMARCC_N"/>
</dbReference>
<feature type="compositionally biased region" description="Basic residues" evidence="8">
    <location>
        <begin position="306"/>
        <end position="315"/>
    </location>
</feature>
<reference evidence="13" key="1">
    <citation type="journal article" date="2014" name="Nat. Genet.">
        <title>Genome and transcriptome of the porcine whipworm Trichuris suis.</title>
        <authorList>
            <person name="Jex A.R."/>
            <person name="Nejsum P."/>
            <person name="Schwarz E.M."/>
            <person name="Hu L."/>
            <person name="Young N.D."/>
            <person name="Hall R.S."/>
            <person name="Korhonen P.K."/>
            <person name="Liao S."/>
            <person name="Thamsborg S."/>
            <person name="Xia J."/>
            <person name="Xu P."/>
            <person name="Wang S."/>
            <person name="Scheerlinck J.P."/>
            <person name="Hofmann A."/>
            <person name="Sternberg P.W."/>
            <person name="Wang J."/>
            <person name="Gasser R.B."/>
        </authorList>
    </citation>
    <scope>NUCLEOTIDE SEQUENCE [LARGE SCALE GENOMIC DNA]</scope>
    <source>
        <strain evidence="13">DCEP-RM93F</strain>
    </source>
</reference>
<keyword evidence="5" id="KW-0539">Nucleus</keyword>
<dbReference type="SUPFAM" id="SSF46689">
    <property type="entry name" value="Homeodomain-like"/>
    <property type="match status" value="2"/>
</dbReference>
<dbReference type="InterPro" id="IPR001005">
    <property type="entry name" value="SANT/Myb"/>
</dbReference>
<evidence type="ECO:0000256" key="3">
    <source>
        <dbReference type="ARBA" id="ARBA00023015"/>
    </source>
</evidence>
<evidence type="ECO:0008006" key="14">
    <source>
        <dbReference type="Google" id="ProtNLM"/>
    </source>
</evidence>
<feature type="compositionally biased region" description="Low complexity" evidence="8">
    <location>
        <begin position="1048"/>
        <end position="1062"/>
    </location>
</feature>
<feature type="domain" description="Chromo" evidence="12">
    <location>
        <begin position="2"/>
        <end position="274"/>
    </location>
</feature>
<evidence type="ECO:0000313" key="13">
    <source>
        <dbReference type="EMBL" id="KFD68533.1"/>
    </source>
</evidence>
<feature type="compositionally biased region" description="Polar residues" evidence="8">
    <location>
        <begin position="1118"/>
        <end position="1135"/>
    </location>
</feature>
<dbReference type="EMBL" id="KL367504">
    <property type="protein sequence ID" value="KFD68533.1"/>
    <property type="molecule type" value="Genomic_DNA"/>
</dbReference>
<feature type="compositionally biased region" description="Polar residues" evidence="8">
    <location>
        <begin position="1202"/>
        <end position="1220"/>
    </location>
</feature>
<comment type="subcellular location">
    <subcellularLocation>
        <location evidence="1">Nucleus</location>
    </subcellularLocation>
</comment>
<feature type="compositionally biased region" description="Low complexity" evidence="8">
    <location>
        <begin position="1148"/>
        <end position="1166"/>
    </location>
</feature>
<dbReference type="Pfam" id="PF00249">
    <property type="entry name" value="Myb_DNA-binding"/>
    <property type="match status" value="1"/>
</dbReference>
<dbReference type="InterPro" id="IPR032451">
    <property type="entry name" value="SMARCC_C"/>
</dbReference>
<dbReference type="GO" id="GO:0045202">
    <property type="term" value="C:synapse"/>
    <property type="evidence" value="ECO:0007669"/>
    <property type="project" value="TreeGrafter"/>
</dbReference>
<keyword evidence="2" id="KW-0156">Chromatin regulator</keyword>
<dbReference type="Gene3D" id="1.10.10.10">
    <property type="entry name" value="Winged helix-like DNA-binding domain superfamily/Winged helix DNA-binding domain"/>
    <property type="match status" value="1"/>
</dbReference>
<evidence type="ECO:0000256" key="4">
    <source>
        <dbReference type="ARBA" id="ARBA00023163"/>
    </source>
</evidence>
<dbReference type="SMART" id="SM00717">
    <property type="entry name" value="SANT"/>
    <property type="match status" value="1"/>
</dbReference>
<dbReference type="Proteomes" id="UP000030758">
    <property type="component" value="Unassembled WGS sequence"/>
</dbReference>
<dbReference type="Pfam" id="PF16495">
    <property type="entry name" value="SWIRM-assoc_1"/>
    <property type="match status" value="1"/>
</dbReference>
<evidence type="ECO:0000256" key="6">
    <source>
        <dbReference type="ARBA" id="ARBA00049655"/>
    </source>
</evidence>
<evidence type="ECO:0000259" key="9">
    <source>
        <dbReference type="PROSITE" id="PS50090"/>
    </source>
</evidence>
<feature type="region of interest" description="Disordered" evidence="8">
    <location>
        <begin position="872"/>
        <end position="898"/>
    </location>
</feature>
<keyword evidence="4" id="KW-0804">Transcription</keyword>
<dbReference type="PANTHER" id="PTHR15381:SF1">
    <property type="entry name" value="CHONDROITIN SULFATE PROTEOGLYCAN 5"/>
    <property type="match status" value="1"/>
</dbReference>
<dbReference type="GO" id="GO:0006355">
    <property type="term" value="P:regulation of DNA-templated transcription"/>
    <property type="evidence" value="ECO:0007669"/>
    <property type="project" value="UniProtKB-ARBA"/>
</dbReference>
<dbReference type="InterPro" id="IPR017884">
    <property type="entry name" value="SANT_dom"/>
</dbReference>
<feature type="domain" description="SANT" evidence="11">
    <location>
        <begin position="721"/>
        <end position="772"/>
    </location>
</feature>
<feature type="compositionally biased region" description="Polar residues" evidence="8">
    <location>
        <begin position="1038"/>
        <end position="1047"/>
    </location>
</feature>
<sequence>MTGFTRKVDGSPNFRFFESHETLASLEEVKHWLQKTQKKLFLNEQLTSKSLCSLATQLIQFQEEAFGKRNTNPSMTKLPARFFTDFEPGGGLCQIFTAVFKFKMEQNWRKLDFQSPNKVERNIEMFAFIEKTLQQSGLLKIPLVYVRPEVDKVLMTRLREIVKRHQAVMIDNEQEASHIVFGLPERDDKEELVRTVLRRDVGLMVHWLYTPDSYDSWFYNLCYDRDIEPPPPPPQQWKVDGRWLLDMDEFNEWMNEEDYMLHLPGQTVRRSVCTIKELIAICDADKKRNRKRRKSPSPIASDMERKKLRGSAKRRHDPDDTKVELDDAEMEPNVQEVQPVKTGAKSKEMEFLPPRGGSVIDLDSVADVAVKEEPANIFRTTEDTNLTEQTNYIVIPSFSSWFDYNRPNAIGPPCTSHFTIVSDSPGMPFVYPLHQEVKLRNFEEMENIMEAERESVRAQFMCDALDRANYPSEGFRNTLMSERSRFETCVHLWCRTKSKEMEFLPPRGGSVFDLDSVADVAVKEEPANIFRTTEDTNLTEQTNYIVIPSFSSWFDYNSIHSIEHNSLPEFFNGKNKSKTSEVYLAYRNFMIDTYRLNPNEYLTATACRRNLAGDVCAIFRVHAFLEQWGLINYQLDAECRPNAIGPPCTSHFTIVSDSPGMPFVYPLHQNNHPIDEKRLRATDIKGEERSKEAFDKEPFELCTMTDSYMRETSSGKSCKGLFEREWTDQETHLLLEALEMYRDDWNRVVDHVGTRTHEECIMKFLLMPIEDRYLEEPSALGPLAYQPLPFSQSGNPVMTTIAFLASVVDPRVASSAALAALEKFKEIREDIPSALVEAQARNIETFTKQTGKLDPEVGLATSGIAGTEELANKENRADSQTSKAAVNGNGIESTSESNPCVNAEVSIDPKSASAEELKKAAQVLASTALAAAATKAKHLANVEERKIKTLIAALVETQMKKQEVKLRNFEEMENIMEAERESLDMQRMQLVHDRQTFYANQLRSFDLSARYHAHSALVQQGVLPPSFPVLFEQTEQAATPVQPAQSQSVEAESSTSPAASAASGSVSVSASPAYRVASAPPPQTSTPLSTSRSSPAPANSPIPASTPMSAPAAAVTPQPMQQAQVSASYPQQQMHISHAPSPSPMSIPNTAYTTQQAPTTAPSMQQYQQQAAALFTAQQQPYPPQSLPAQQYPSAAVPQYTPYPSENVSGQTPNSQQMNMPQHAAPPNVQAQMFSQYQQGSVPQSASANYPPQNYNVPSQQRPYLPQQQYQQSPVQIAYQPRGGPQMSTAPHMGAYGQPTQGYPQRAVYQSQPPGMPGTPYGPYSGGSGGPMAMSMGTHGSYTSNPSPQTQQPNYRPEGYAPHQEQLSQQLGPMAPQMSMQQQYSPAMPQVPNVSPMQMNPGGNGSQGGPPSQSSAES</sequence>
<dbReference type="Pfam" id="PF04433">
    <property type="entry name" value="SWIRM"/>
    <property type="match status" value="1"/>
</dbReference>
<feature type="compositionally biased region" description="Low complexity" evidence="8">
    <location>
        <begin position="1085"/>
        <end position="1117"/>
    </location>
</feature>
<name>A0A085NGD7_9BILA</name>
<dbReference type="Pfam" id="PF16498">
    <property type="entry name" value="SWIRM-assoc_3"/>
    <property type="match status" value="1"/>
</dbReference>
<feature type="coiled-coil region" evidence="7">
    <location>
        <begin position="952"/>
        <end position="981"/>
    </location>
</feature>
<dbReference type="PROSITE" id="PS50934">
    <property type="entry name" value="SWIRM"/>
    <property type="match status" value="1"/>
</dbReference>
<feature type="region of interest" description="Disordered" evidence="8">
    <location>
        <begin position="1038"/>
        <end position="1062"/>
    </location>
</feature>